<name>A0A1B7NUC6_9EURO</name>
<dbReference type="PANTHER" id="PTHR11695">
    <property type="entry name" value="ALCOHOL DEHYDROGENASE RELATED"/>
    <property type="match status" value="1"/>
</dbReference>
<dbReference type="EMBL" id="LGUA01000720">
    <property type="protein sequence ID" value="OAX80372.1"/>
    <property type="molecule type" value="Genomic_DNA"/>
</dbReference>
<dbReference type="Gene3D" id="3.40.50.720">
    <property type="entry name" value="NAD(P)-binding Rossmann-like Domain"/>
    <property type="match status" value="1"/>
</dbReference>
<dbReference type="Gene3D" id="3.90.180.10">
    <property type="entry name" value="Medium-chain alcohol dehydrogenases, catalytic domain"/>
    <property type="match status" value="1"/>
</dbReference>
<organism evidence="2 3">
    <name type="scientific">Emergomyces africanus</name>
    <dbReference type="NCBI Taxonomy" id="1955775"/>
    <lineage>
        <taxon>Eukaryota</taxon>
        <taxon>Fungi</taxon>
        <taxon>Dikarya</taxon>
        <taxon>Ascomycota</taxon>
        <taxon>Pezizomycotina</taxon>
        <taxon>Eurotiomycetes</taxon>
        <taxon>Eurotiomycetidae</taxon>
        <taxon>Onygenales</taxon>
        <taxon>Ajellomycetaceae</taxon>
        <taxon>Emergomyces</taxon>
    </lineage>
</organism>
<keyword evidence="3" id="KW-1185">Reference proteome</keyword>
<evidence type="ECO:0000256" key="1">
    <source>
        <dbReference type="SAM" id="MobiDB-lite"/>
    </source>
</evidence>
<dbReference type="Pfam" id="PF13602">
    <property type="entry name" value="ADH_zinc_N_2"/>
    <property type="match status" value="1"/>
</dbReference>
<dbReference type="STRING" id="1658172.A0A1B7NUC6"/>
<dbReference type="GO" id="GO:0005739">
    <property type="term" value="C:mitochondrion"/>
    <property type="evidence" value="ECO:0007669"/>
    <property type="project" value="TreeGrafter"/>
</dbReference>
<comment type="caution">
    <text evidence="2">The sequence shown here is derived from an EMBL/GenBank/DDBJ whole genome shotgun (WGS) entry which is preliminary data.</text>
</comment>
<evidence type="ECO:0000313" key="3">
    <source>
        <dbReference type="Proteomes" id="UP000091918"/>
    </source>
</evidence>
<gene>
    <name evidence="2" type="ORF">ACJ72_05301</name>
</gene>
<dbReference type="InterPro" id="IPR050700">
    <property type="entry name" value="YIM1/Zinc_Alcohol_DH_Fams"/>
</dbReference>
<dbReference type="AlphaFoldDB" id="A0A1B7NUC6"/>
<proteinExistence type="predicted"/>
<feature type="region of interest" description="Disordered" evidence="1">
    <location>
        <begin position="172"/>
        <end position="207"/>
    </location>
</feature>
<dbReference type="PANTHER" id="PTHR11695:SF294">
    <property type="entry name" value="RETICULON-4-INTERACTING PROTEIN 1, MITOCHONDRIAL"/>
    <property type="match status" value="1"/>
</dbReference>
<sequence length="223" mass="24960">MGKIKQKAGIRSSLLVTIDYTKHDPLHLYLASHYSTSPFDLILDTIGLQPLYDHSTSYLTRPTSGRQHTYLNIGMLYPPTTFFGFCRTALSLMRITLLSSFLGGGPGGYSLVRTGPSKTRIEKVRRLVEEGKLRVVVDSVWDMGDAMKAYERSMTKHAKGKIVVKIQEVGEGEEEEHCEEGSATGKEKNMSKSLMQENKARWSKRASPGVRFGLKDLVTETKK</sequence>
<protein>
    <submittedName>
        <fullName evidence="2">Uncharacterized protein</fullName>
    </submittedName>
</protein>
<reference evidence="2 3" key="1">
    <citation type="submission" date="2015-07" db="EMBL/GenBank/DDBJ databases">
        <title>Emmonsia species relationships and genome sequence.</title>
        <authorList>
            <person name="Cuomo C.A."/>
            <person name="Schwartz I.S."/>
            <person name="Kenyon C."/>
            <person name="de Hoog G.S."/>
            <person name="Govender N.P."/>
            <person name="Botha A."/>
            <person name="Moreno L."/>
            <person name="de Vries M."/>
            <person name="Munoz J.F."/>
            <person name="Stielow J.B."/>
        </authorList>
    </citation>
    <scope>NUCLEOTIDE SEQUENCE [LARGE SCALE GENOMIC DNA]</scope>
    <source>
        <strain evidence="2 3">CBS 136260</strain>
    </source>
</reference>
<evidence type="ECO:0000313" key="2">
    <source>
        <dbReference type="EMBL" id="OAX80372.1"/>
    </source>
</evidence>
<dbReference type="Proteomes" id="UP000091918">
    <property type="component" value="Unassembled WGS sequence"/>
</dbReference>
<accession>A0A1B7NUC6</accession>
<dbReference type="OrthoDB" id="3509362at2759"/>